<evidence type="ECO:0000313" key="2">
    <source>
        <dbReference type="Proteomes" id="UP001153636"/>
    </source>
</evidence>
<protein>
    <submittedName>
        <fullName evidence="1">Uncharacterized protein</fullName>
    </submittedName>
</protein>
<name>A0A9P0CXZ8_9CUCU</name>
<accession>A0A9P0CXZ8</accession>
<organism evidence="1 2">
    <name type="scientific">Psylliodes chrysocephalus</name>
    <dbReference type="NCBI Taxonomy" id="3402493"/>
    <lineage>
        <taxon>Eukaryota</taxon>
        <taxon>Metazoa</taxon>
        <taxon>Ecdysozoa</taxon>
        <taxon>Arthropoda</taxon>
        <taxon>Hexapoda</taxon>
        <taxon>Insecta</taxon>
        <taxon>Pterygota</taxon>
        <taxon>Neoptera</taxon>
        <taxon>Endopterygota</taxon>
        <taxon>Coleoptera</taxon>
        <taxon>Polyphaga</taxon>
        <taxon>Cucujiformia</taxon>
        <taxon>Chrysomeloidea</taxon>
        <taxon>Chrysomelidae</taxon>
        <taxon>Galerucinae</taxon>
        <taxon>Alticini</taxon>
        <taxon>Psylliodes</taxon>
    </lineage>
</organism>
<proteinExistence type="predicted"/>
<dbReference type="OrthoDB" id="8196103at2759"/>
<dbReference type="AlphaFoldDB" id="A0A9P0CXZ8"/>
<evidence type="ECO:0000313" key="1">
    <source>
        <dbReference type="EMBL" id="CAH1107845.1"/>
    </source>
</evidence>
<dbReference type="Proteomes" id="UP001153636">
    <property type="component" value="Chromosome 3"/>
</dbReference>
<keyword evidence="2" id="KW-1185">Reference proteome</keyword>
<gene>
    <name evidence="1" type="ORF">PSYICH_LOCUS9499</name>
</gene>
<sequence>MLKTMIGLYFQEFPCNAGRFKSTFSDVELEELRQYIINIDKRAFGLTKKQFSRIIYDFAEKRHISHRFNIKKKKAGRHFVEWFMWKYNFSLRKPESTSIARLMGFNRQSVSNFFNALKELKEKYNFQPNQIYNIDETGVSTVATKNPRIITPKGKRRVIKISSAERGTNVTAVCAMNASGTFIPF</sequence>
<dbReference type="EMBL" id="OV651815">
    <property type="protein sequence ID" value="CAH1107845.1"/>
    <property type="molecule type" value="Genomic_DNA"/>
</dbReference>
<reference evidence="1" key="1">
    <citation type="submission" date="2022-01" db="EMBL/GenBank/DDBJ databases">
        <authorList>
            <person name="King R."/>
        </authorList>
    </citation>
    <scope>NUCLEOTIDE SEQUENCE</scope>
</reference>